<reference evidence="2 3" key="1">
    <citation type="submission" date="2022-11" db="EMBL/GenBank/DDBJ databases">
        <title>Minimal conservation of predation-associated metabolite biosynthetic gene clusters underscores biosynthetic potential of Myxococcota including descriptions for ten novel species: Archangium lansinium sp. nov., Myxococcus landrumus sp. nov., Nannocystis bai.</title>
        <authorList>
            <person name="Ahearne A."/>
            <person name="Stevens C."/>
            <person name="Phillips K."/>
        </authorList>
    </citation>
    <scope>NUCLEOTIDE SEQUENCE [LARGE SCALE GENOMIC DNA]</scope>
    <source>
        <strain evidence="2 3">MIWBW</strain>
    </source>
</reference>
<dbReference type="InterPro" id="IPR039448">
    <property type="entry name" value="Beta_helix"/>
</dbReference>
<keyword evidence="3" id="KW-1185">Reference proteome</keyword>
<proteinExistence type="predicted"/>
<dbReference type="Pfam" id="PF13229">
    <property type="entry name" value="Beta_helix"/>
    <property type="match status" value="1"/>
</dbReference>
<dbReference type="RefSeq" id="WP_267532063.1">
    <property type="nucleotide sequence ID" value="NZ_JAPNKA010000001.1"/>
</dbReference>
<gene>
    <name evidence="2" type="ORF">OV287_00985</name>
</gene>
<dbReference type="PROSITE" id="PS51257">
    <property type="entry name" value="PROKAR_LIPOPROTEIN"/>
    <property type="match status" value="1"/>
</dbReference>
<dbReference type="SUPFAM" id="SSF51126">
    <property type="entry name" value="Pectin lyase-like"/>
    <property type="match status" value="1"/>
</dbReference>
<name>A0ABT3ZUI2_9BACT</name>
<evidence type="ECO:0000313" key="3">
    <source>
        <dbReference type="Proteomes" id="UP001207654"/>
    </source>
</evidence>
<dbReference type="InterPro" id="IPR011050">
    <property type="entry name" value="Pectin_lyase_fold/virulence"/>
</dbReference>
<dbReference type="InterPro" id="IPR012334">
    <property type="entry name" value="Pectin_lyas_fold"/>
</dbReference>
<feature type="domain" description="Right handed beta helix" evidence="1">
    <location>
        <begin position="223"/>
        <end position="408"/>
    </location>
</feature>
<sequence length="555" mass="55778">MSRVDVRNLSLLVVGLTLGVVGCDEHGAPLVTYDPPAIPPTLGETSSSSASVGPGEVLRLGVTAAASRGTLSFSWTTTAGTVSAPVSDADGSEALWTSPSCLPAGVTPTVTVTVTNAAGLSSSHTFPVTWSGPVCTRTPCAFSLEAGRLALAADCSTDATLLVPEGYTFDGEGHTVTAVDPPGSHFIGAVIRNRGTLARVRNVTVTASGLKNQCETGAEMLRGILLEGASGEVVDSVVSGLGKGATSGCQEGFGIEVRNEDASAGPFRVDVLRNRVSDFQKLGILATGFVEVNIADNTVEGGGAVGHIARNGIQVSNGAKARVTGNRVSGNAYTGASATGSGILVKVDAGAPLVSGLVVEGNTLTDNDIGIYLFQDAGEPPSPSASARIANNVLQHGSVSNPAFQAAIADYYGTGSVITSNAITGVGYDPATAPDRTFDVSVYTLQPASRLTFLTPEYDVATSSCSGKVIVQSQDAAGNLVPSAGMFQLGASGSAASGVTFHADPDCSGAALTTVSLSNAQAEASFYFKSAQPGAATVAVSGGSLTTASQAQTIH</sequence>
<comment type="caution">
    <text evidence="2">The sequence shown here is derived from an EMBL/GenBank/DDBJ whole genome shotgun (WGS) entry which is preliminary data.</text>
</comment>
<dbReference type="Gene3D" id="2.160.20.10">
    <property type="entry name" value="Single-stranded right-handed beta-helix, Pectin lyase-like"/>
    <property type="match status" value="1"/>
</dbReference>
<dbReference type="EMBL" id="JAPNKA010000001">
    <property type="protein sequence ID" value="MCY1073045.1"/>
    <property type="molecule type" value="Genomic_DNA"/>
</dbReference>
<dbReference type="SMART" id="SM00710">
    <property type="entry name" value="PbH1"/>
    <property type="match status" value="5"/>
</dbReference>
<accession>A0ABT3ZUI2</accession>
<evidence type="ECO:0000313" key="2">
    <source>
        <dbReference type="EMBL" id="MCY1073045.1"/>
    </source>
</evidence>
<dbReference type="InterPro" id="IPR006626">
    <property type="entry name" value="PbH1"/>
</dbReference>
<organism evidence="2 3">
    <name type="scientific">Archangium lansingense</name>
    <dbReference type="NCBI Taxonomy" id="2995310"/>
    <lineage>
        <taxon>Bacteria</taxon>
        <taxon>Pseudomonadati</taxon>
        <taxon>Myxococcota</taxon>
        <taxon>Myxococcia</taxon>
        <taxon>Myxococcales</taxon>
        <taxon>Cystobacterineae</taxon>
        <taxon>Archangiaceae</taxon>
        <taxon>Archangium</taxon>
    </lineage>
</organism>
<dbReference type="Proteomes" id="UP001207654">
    <property type="component" value="Unassembled WGS sequence"/>
</dbReference>
<evidence type="ECO:0000259" key="1">
    <source>
        <dbReference type="Pfam" id="PF13229"/>
    </source>
</evidence>
<protein>
    <submittedName>
        <fullName evidence="2">Right-handed parallel beta-helix repeat-containing protein</fullName>
    </submittedName>
</protein>